<dbReference type="EMBL" id="VSSQ01003627">
    <property type="protein sequence ID" value="MPM21619.1"/>
    <property type="molecule type" value="Genomic_DNA"/>
</dbReference>
<comment type="caution">
    <text evidence="2">The sequence shown here is derived from an EMBL/GenBank/DDBJ whole genome shotgun (WGS) entry which is preliminary data.</text>
</comment>
<protein>
    <submittedName>
        <fullName evidence="2">Uncharacterized protein</fullName>
    </submittedName>
</protein>
<reference evidence="2" key="1">
    <citation type="submission" date="2019-08" db="EMBL/GenBank/DDBJ databases">
        <authorList>
            <person name="Kucharzyk K."/>
            <person name="Murdoch R.W."/>
            <person name="Higgins S."/>
            <person name="Loffler F."/>
        </authorList>
    </citation>
    <scope>NUCLEOTIDE SEQUENCE</scope>
</reference>
<feature type="region of interest" description="Disordered" evidence="1">
    <location>
        <begin position="27"/>
        <end position="50"/>
    </location>
</feature>
<organism evidence="2">
    <name type="scientific">bioreactor metagenome</name>
    <dbReference type="NCBI Taxonomy" id="1076179"/>
    <lineage>
        <taxon>unclassified sequences</taxon>
        <taxon>metagenomes</taxon>
        <taxon>ecological metagenomes</taxon>
    </lineage>
</organism>
<sequence length="153" mass="17679">MNLQYCPSVWTAKMELRSLQDELEGCVGRRSPNPMGMRMGGGTHGDPTGSAAIRREGLRRRIDGMIERCETIIDRAEDELELIADAEFRALLRWRHFFHRSWREIASEYPNRPSADAIKKRYQRFCTEYGVEVNDEEVRLGTFVKEAYAYGAS</sequence>
<proteinExistence type="predicted"/>
<dbReference type="AlphaFoldDB" id="A0A644XZT2"/>
<name>A0A644XZT2_9ZZZZ</name>
<evidence type="ECO:0000256" key="1">
    <source>
        <dbReference type="SAM" id="MobiDB-lite"/>
    </source>
</evidence>
<evidence type="ECO:0000313" key="2">
    <source>
        <dbReference type="EMBL" id="MPM21619.1"/>
    </source>
</evidence>
<gene>
    <name evidence="2" type="ORF">SDC9_68063</name>
</gene>
<accession>A0A644XZT2</accession>